<dbReference type="GO" id="GO:0019888">
    <property type="term" value="F:protein phosphatase regulator activity"/>
    <property type="evidence" value="ECO:0007669"/>
    <property type="project" value="TreeGrafter"/>
</dbReference>
<feature type="compositionally biased region" description="Basic and acidic residues" evidence="3">
    <location>
        <begin position="562"/>
        <end position="574"/>
    </location>
</feature>
<proteinExistence type="inferred from homology"/>
<feature type="compositionally biased region" description="Acidic residues" evidence="3">
    <location>
        <begin position="888"/>
        <end position="897"/>
    </location>
</feature>
<dbReference type="InterPro" id="IPR007587">
    <property type="entry name" value="SAPS"/>
</dbReference>
<dbReference type="PANTHER" id="PTHR12634">
    <property type="entry name" value="SIT4 YEAST -ASSOCIATING PROTEIN-RELATED"/>
    <property type="match status" value="1"/>
</dbReference>
<dbReference type="GO" id="GO:0005634">
    <property type="term" value="C:nucleus"/>
    <property type="evidence" value="ECO:0007669"/>
    <property type="project" value="TreeGrafter"/>
</dbReference>
<feature type="region of interest" description="Disordered" evidence="3">
    <location>
        <begin position="1100"/>
        <end position="1148"/>
    </location>
</feature>
<feature type="compositionally biased region" description="Polar residues" evidence="3">
    <location>
        <begin position="458"/>
        <end position="471"/>
    </location>
</feature>
<evidence type="ECO:0000256" key="2">
    <source>
        <dbReference type="ARBA" id="ARBA00023306"/>
    </source>
</evidence>
<dbReference type="VEuPathDB" id="FungiDB:MCYG_06397"/>
<dbReference type="STRING" id="554155.C5FUJ4"/>
<keyword evidence="5" id="KW-1185">Reference proteome</keyword>
<gene>
    <name evidence="4" type="ORF">MCYG_06397</name>
</gene>
<dbReference type="Proteomes" id="UP000002035">
    <property type="component" value="Unassembled WGS sequence"/>
</dbReference>
<dbReference type="RefSeq" id="XP_002844433.1">
    <property type="nucleotide sequence ID" value="XM_002844387.1"/>
</dbReference>
<dbReference type="Pfam" id="PF04499">
    <property type="entry name" value="SAPS"/>
    <property type="match status" value="1"/>
</dbReference>
<protein>
    <submittedName>
        <fullName evidence="4">SIT4-Associating protein ser/thr phosphatase</fullName>
    </submittedName>
</protein>
<evidence type="ECO:0000256" key="3">
    <source>
        <dbReference type="SAM" id="MobiDB-lite"/>
    </source>
</evidence>
<comment type="similarity">
    <text evidence="1">Belongs to the SAPS family.</text>
</comment>
<reference evidence="5" key="1">
    <citation type="journal article" date="2012" name="MBio">
        <title>Comparative genome analysis of Trichophyton rubrum and related dermatophytes reveals candidate genes involved in infection.</title>
        <authorList>
            <person name="Martinez D.A."/>
            <person name="Oliver B.G."/>
            <person name="Graeser Y."/>
            <person name="Goldberg J.M."/>
            <person name="Li W."/>
            <person name="Martinez-Rossi N.M."/>
            <person name="Monod M."/>
            <person name="Shelest E."/>
            <person name="Barton R.C."/>
            <person name="Birch E."/>
            <person name="Brakhage A.A."/>
            <person name="Chen Z."/>
            <person name="Gurr S.J."/>
            <person name="Heiman D."/>
            <person name="Heitman J."/>
            <person name="Kosti I."/>
            <person name="Rossi A."/>
            <person name="Saif S."/>
            <person name="Samalova M."/>
            <person name="Saunders C.W."/>
            <person name="Shea T."/>
            <person name="Summerbell R.C."/>
            <person name="Xu J."/>
            <person name="Young S."/>
            <person name="Zeng Q."/>
            <person name="Birren B.W."/>
            <person name="Cuomo C.A."/>
            <person name="White T.C."/>
        </authorList>
    </citation>
    <scope>NUCLEOTIDE SEQUENCE [LARGE SCALE GENOMIC DNA]</scope>
    <source>
        <strain evidence="5">ATCC MYA-4605 / CBS 113480</strain>
    </source>
</reference>
<feature type="compositionally biased region" description="Acidic residues" evidence="3">
    <location>
        <begin position="72"/>
        <end position="87"/>
    </location>
</feature>
<dbReference type="HOGENOM" id="CLU_003676_1_0_1"/>
<accession>C5FUJ4</accession>
<feature type="region of interest" description="Disordered" evidence="3">
    <location>
        <begin position="885"/>
        <end position="909"/>
    </location>
</feature>
<dbReference type="EMBL" id="DS995706">
    <property type="protein sequence ID" value="EEQ33578.1"/>
    <property type="molecule type" value="Genomic_DNA"/>
</dbReference>
<dbReference type="GO" id="GO:0019903">
    <property type="term" value="F:protein phosphatase binding"/>
    <property type="evidence" value="ECO:0007669"/>
    <property type="project" value="InterPro"/>
</dbReference>
<feature type="compositionally biased region" description="Low complexity" evidence="3">
    <location>
        <begin position="607"/>
        <end position="620"/>
    </location>
</feature>
<keyword evidence="2" id="KW-0131">Cell cycle</keyword>
<evidence type="ECO:0000256" key="1">
    <source>
        <dbReference type="ARBA" id="ARBA00006180"/>
    </source>
</evidence>
<dbReference type="OMA" id="HAYIACE"/>
<dbReference type="GO" id="GO:0005829">
    <property type="term" value="C:cytosol"/>
    <property type="evidence" value="ECO:0007669"/>
    <property type="project" value="TreeGrafter"/>
</dbReference>
<feature type="compositionally biased region" description="Polar residues" evidence="3">
    <location>
        <begin position="984"/>
        <end position="1034"/>
    </location>
</feature>
<dbReference type="OrthoDB" id="295029at2759"/>
<name>C5FUJ4_ARTOC</name>
<organism evidence="4 5">
    <name type="scientific">Arthroderma otae (strain ATCC MYA-4605 / CBS 113480)</name>
    <name type="common">Microsporum canis</name>
    <dbReference type="NCBI Taxonomy" id="554155"/>
    <lineage>
        <taxon>Eukaryota</taxon>
        <taxon>Fungi</taxon>
        <taxon>Dikarya</taxon>
        <taxon>Ascomycota</taxon>
        <taxon>Pezizomycotina</taxon>
        <taxon>Eurotiomycetes</taxon>
        <taxon>Eurotiomycetidae</taxon>
        <taxon>Onygenales</taxon>
        <taxon>Arthrodermataceae</taxon>
        <taxon>Microsporum</taxon>
    </lineage>
</organism>
<feature type="compositionally biased region" description="Basic and acidic residues" evidence="3">
    <location>
        <begin position="634"/>
        <end position="652"/>
    </location>
</feature>
<sequence length="1148" mass="126526">MFWKYGGYANVSPINSLLDKPDVKVEDILDESDLMQELKQHNTRLIEYLREDHVLRRLFDIIVSPSLLNDDDHNDYDNNEDGNDETTEDKKEPESPEAPGEGQIQLSEFPKISPNTSREPKDLEEAEKNRLKYAYIASEMLSSPSWSVIEAMVENKEALRSFWQYMFRKGDLDSVQTSYFVKVNEVLLDQKTDAMLSFIMGIDNIIPMLLQHVDNPLVMDLVLKIITLDKMDGQNVTEWLQTQNLIPTFLSYISNEHPPATQTAAGDLLKAIVTISANAAQNEQPCIGPNSLTRQLVSEPCIKTLISAMVQGGNPLTVGVGIIIDIIRKNNPDYDPEMAENRNATPTTHDPIYLGTMLKEFASHVPEFMELMNKKSRSEDSKLDTAWGESIESLGFDRFKTCELMAELLHCSNMCLHNEPGSHGDMLARDLEREHLRASGFYRNQEDESGFVYTESTNGIQSSAMDTSSPEQSRKGEPSNANEDEAFEEITSSGVLVDRVKDSESLAQADAKPTADTSANATKLGFGDDFVDEPLTPPKLNIKSDDESAVQEAVASPMTPKLTEKVEDIHISKEEEVEEPESVSKPSDSTVTAPAAGQSDSTDKIDTSSTLPTPETTPTLSDEENTQSLPKIEPSFKESKYESDPYIQRESDGKPVVGDYMKIMFYEHKVVPTVLSYFFRFPWNNFLHNVVYDIVQQLLNGSMEQGFNRALVIDLFESAQITTQIIEAQRRSEESEAKHKMRLGNMGHLTLIAEEVVKFSERHPREVLSPQVMEKLTHPDWIDYVEHALSDTRERENAILGGVKPDITMSHRQAVLNAISAPTSVQGTSSALADAGLNGGFSTGFSLNSLSFDNQSSASGGAFGFNSNLGGTGLGTGVSLFSGFGSSSDDEDEDMEDRQDNHESQSIGAGLVSPKFSDDVSYHFFFLLISFCTSHLYGASIFDNSETQPIPILPPPPAPLSTGPSRARRQLAARLALQKQQALDATSGSAANEISEQDGENSSQNYSSINTLHDSSGNPGNSDPQSSFSGFQNVSGYSDSSSDEEGSLPMESVERKFRLPVDAFDDDDEMGDMVGPSTSYSDEDDETIIQEALGYSTFLGSDHHTLGGSGYPEDRELTPDSARGQDNSDGEDDGLVEILVPGRKSVTK</sequence>
<dbReference type="AlphaFoldDB" id="C5FUJ4"/>
<feature type="region of interest" description="Disordered" evidence="3">
    <location>
        <begin position="458"/>
        <end position="484"/>
    </location>
</feature>
<feature type="compositionally biased region" description="Low complexity" evidence="3">
    <location>
        <begin position="972"/>
        <end position="983"/>
    </location>
</feature>
<evidence type="ECO:0000313" key="5">
    <source>
        <dbReference type="Proteomes" id="UP000002035"/>
    </source>
</evidence>
<evidence type="ECO:0000313" key="4">
    <source>
        <dbReference type="EMBL" id="EEQ33578.1"/>
    </source>
</evidence>
<dbReference type="eggNOG" id="KOG2073">
    <property type="taxonomic scope" value="Eukaryota"/>
</dbReference>
<feature type="region of interest" description="Disordered" evidence="3">
    <location>
        <begin position="506"/>
        <end position="652"/>
    </location>
</feature>
<feature type="region of interest" description="Disordered" evidence="3">
    <location>
        <begin position="70"/>
        <end position="124"/>
    </location>
</feature>
<dbReference type="PANTHER" id="PTHR12634:SF8">
    <property type="entry name" value="FIERY MOUNTAIN, ISOFORM D"/>
    <property type="match status" value="1"/>
</dbReference>
<feature type="region of interest" description="Disordered" evidence="3">
    <location>
        <begin position="948"/>
        <end position="1085"/>
    </location>
</feature>
<dbReference type="GeneID" id="9227313"/>